<keyword evidence="1" id="KW-0732">Signal</keyword>
<dbReference type="Proteomes" id="UP000317909">
    <property type="component" value="Chromosome"/>
</dbReference>
<dbReference type="AlphaFoldDB" id="A0A517U3X7"/>
<evidence type="ECO:0000256" key="1">
    <source>
        <dbReference type="SAM" id="SignalP"/>
    </source>
</evidence>
<organism evidence="3 4">
    <name type="scientific">Lacipirellula limnantheis</name>
    <dbReference type="NCBI Taxonomy" id="2528024"/>
    <lineage>
        <taxon>Bacteria</taxon>
        <taxon>Pseudomonadati</taxon>
        <taxon>Planctomycetota</taxon>
        <taxon>Planctomycetia</taxon>
        <taxon>Pirellulales</taxon>
        <taxon>Lacipirellulaceae</taxon>
        <taxon>Lacipirellula</taxon>
    </lineage>
</organism>
<dbReference type="OrthoDB" id="250445at2"/>
<evidence type="ECO:0000313" key="4">
    <source>
        <dbReference type="Proteomes" id="UP000317909"/>
    </source>
</evidence>
<name>A0A517U3X7_9BACT</name>
<accession>A0A517U3X7</accession>
<proteinExistence type="predicted"/>
<gene>
    <name evidence="3" type="ORF">I41_45380</name>
</gene>
<dbReference type="SUPFAM" id="SSF101898">
    <property type="entry name" value="NHL repeat"/>
    <property type="match status" value="1"/>
</dbReference>
<dbReference type="KEGG" id="llh:I41_45380"/>
<dbReference type="RefSeq" id="WP_145434992.1">
    <property type="nucleotide sequence ID" value="NZ_CP036339.1"/>
</dbReference>
<reference evidence="3 4" key="1">
    <citation type="submission" date="2019-02" db="EMBL/GenBank/DDBJ databases">
        <title>Deep-cultivation of Planctomycetes and their phenomic and genomic characterization uncovers novel biology.</title>
        <authorList>
            <person name="Wiegand S."/>
            <person name="Jogler M."/>
            <person name="Boedeker C."/>
            <person name="Pinto D."/>
            <person name="Vollmers J."/>
            <person name="Rivas-Marin E."/>
            <person name="Kohn T."/>
            <person name="Peeters S.H."/>
            <person name="Heuer A."/>
            <person name="Rast P."/>
            <person name="Oberbeckmann S."/>
            <person name="Bunk B."/>
            <person name="Jeske O."/>
            <person name="Meyerdierks A."/>
            <person name="Storesund J.E."/>
            <person name="Kallscheuer N."/>
            <person name="Luecker S."/>
            <person name="Lage O.M."/>
            <person name="Pohl T."/>
            <person name="Merkel B.J."/>
            <person name="Hornburger P."/>
            <person name="Mueller R.-W."/>
            <person name="Bruemmer F."/>
            <person name="Labrenz M."/>
            <person name="Spormann A.M."/>
            <person name="Op den Camp H."/>
            <person name="Overmann J."/>
            <person name="Amann R."/>
            <person name="Jetten M.S.M."/>
            <person name="Mascher T."/>
            <person name="Medema M.H."/>
            <person name="Devos D.P."/>
            <person name="Kaster A.-K."/>
            <person name="Ovreas L."/>
            <person name="Rohde M."/>
            <person name="Galperin M.Y."/>
            <person name="Jogler C."/>
        </authorList>
    </citation>
    <scope>NUCLEOTIDE SEQUENCE [LARGE SCALE GENOMIC DNA]</scope>
    <source>
        <strain evidence="3 4">I41</strain>
    </source>
</reference>
<dbReference type="EMBL" id="CP036339">
    <property type="protein sequence ID" value="QDT75328.1"/>
    <property type="molecule type" value="Genomic_DNA"/>
</dbReference>
<feature type="domain" description="Ice-binding protein C-terminal" evidence="2">
    <location>
        <begin position="486"/>
        <end position="508"/>
    </location>
</feature>
<feature type="chain" id="PRO_5022057335" description="Ice-binding protein C-terminal domain-containing protein" evidence="1">
    <location>
        <begin position="27"/>
        <end position="510"/>
    </location>
</feature>
<protein>
    <recommendedName>
        <fullName evidence="2">Ice-binding protein C-terminal domain-containing protein</fullName>
    </recommendedName>
</protein>
<evidence type="ECO:0000259" key="2">
    <source>
        <dbReference type="Pfam" id="PF07589"/>
    </source>
</evidence>
<evidence type="ECO:0000313" key="3">
    <source>
        <dbReference type="EMBL" id="QDT75328.1"/>
    </source>
</evidence>
<dbReference type="Pfam" id="PF07589">
    <property type="entry name" value="PEP-CTERM"/>
    <property type="match status" value="1"/>
</dbReference>
<feature type="signal peptide" evidence="1">
    <location>
        <begin position="1"/>
        <end position="26"/>
    </location>
</feature>
<sequence precursor="true">MTRTLRLKTLAAMAALSATLPFSLHAAPFASRVVISGGTNVSFVLNEPADALAYRLNGVGPLTPLNGATKGTKSFSLNAPTDTFEIFANKVDTVGYTIPTGATIAVVANGLSQVTNESGFKLISDDTNPLTRFNSPRGVSVSNNPASANFGVSYVANSAAGNTTGVVRSVGDGLYALNADQSDAYGYGNTEKDPGNLFDAVSASANSAFRIMVSSAGSVYSSDFSDANGNVNVANQDLTVGSRLLTGVGGPSAVPAGQYHGSTTAVFVEGSAATGDLVLYTLDEDLTSANVGGVSTTDKNSLWRYNIGAGATPSNVIPTKVNAANVLLSGATSDLDKGADGKFYLAQNRSAGGEAGVVVLNPDGTVAYDSLTASRTLLGNPTANDILRNVLAMAVSADQKWMAIMLNNSDVAVVPLVAGIPDLAGRMVVNTGTDVNSGRDIAFDAAGNIHYVSSGQALYRVLSPGGATYAKTSWNGQSLSFSMSNVPEPSTLCLLGSAGIAAIGFVRRRA</sequence>
<dbReference type="InterPro" id="IPR013424">
    <property type="entry name" value="Ice-binding_C"/>
</dbReference>
<dbReference type="NCBIfam" id="TIGR02595">
    <property type="entry name" value="PEP_CTERM"/>
    <property type="match status" value="1"/>
</dbReference>
<keyword evidence="4" id="KW-1185">Reference proteome</keyword>